<dbReference type="Pfam" id="PF14022">
    <property type="entry name" value="DUF4238"/>
    <property type="match status" value="1"/>
</dbReference>
<dbReference type="EMBL" id="NWBU01000005">
    <property type="protein sequence ID" value="PTQ12089.1"/>
    <property type="molecule type" value="Genomic_DNA"/>
</dbReference>
<name>A0A2T5FZF9_9SPHN</name>
<reference evidence="1 2" key="1">
    <citation type="submission" date="2017-09" db="EMBL/GenBank/DDBJ databases">
        <title>Sphingomonas panjinensis sp.nov., isolated from oil-contaminated soil.</title>
        <authorList>
            <person name="Wang L."/>
            <person name="Chen L."/>
        </authorList>
    </citation>
    <scope>NUCLEOTIDE SEQUENCE [LARGE SCALE GENOMIC DNA]</scope>
    <source>
        <strain evidence="1 2">FW-11</strain>
    </source>
</reference>
<dbReference type="OrthoDB" id="5918636at2"/>
<dbReference type="InterPro" id="IPR025332">
    <property type="entry name" value="DUF4238"/>
</dbReference>
<organism evidence="1 2">
    <name type="scientific">Sphingomonas oleivorans</name>
    <dbReference type="NCBI Taxonomy" id="1735121"/>
    <lineage>
        <taxon>Bacteria</taxon>
        <taxon>Pseudomonadati</taxon>
        <taxon>Pseudomonadota</taxon>
        <taxon>Alphaproteobacteria</taxon>
        <taxon>Sphingomonadales</taxon>
        <taxon>Sphingomonadaceae</taxon>
        <taxon>Sphingomonas</taxon>
    </lineage>
</organism>
<dbReference type="Proteomes" id="UP000244162">
    <property type="component" value="Unassembled WGS sequence"/>
</dbReference>
<comment type="caution">
    <text evidence="1">The sequence shown here is derived from an EMBL/GenBank/DDBJ whole genome shotgun (WGS) entry which is preliminary data.</text>
</comment>
<proteinExistence type="predicted"/>
<sequence>MAANNPPVKHHYTPQFLLAQWAVTDRKLWRFSRPYGDKIAVKQVSTAEIGYQPHLYALPGVSPEKMQIFEEKFMSPLDAQAAETHSLLLKGKIQGMPQKQRSAWSRFIMSQWFRTPEGVTAFKSAMTHLLTQPDSELRIRYREEWKEGMPATLEELLVRSTPHIVEQKALELMFTMMDNPQHGLSLNRMHWLIRETEGGREFLVSDALLQQSQGVFTPTGFITMPIASRKLFIAVNSRSLRDSFLTLSRNELVARANRAVVRRASEYVGTTDLSQRPFIEREFGKEVNETIFKGIAARYATGA</sequence>
<accession>A0A2T5FZF9</accession>
<protein>
    <recommendedName>
        <fullName evidence="3">DUF4238 domain-containing protein</fullName>
    </recommendedName>
</protein>
<dbReference type="RefSeq" id="WP_107966953.1">
    <property type="nucleotide sequence ID" value="NZ_NWBU01000005.1"/>
</dbReference>
<evidence type="ECO:0008006" key="3">
    <source>
        <dbReference type="Google" id="ProtNLM"/>
    </source>
</evidence>
<evidence type="ECO:0000313" key="1">
    <source>
        <dbReference type="EMBL" id="PTQ12089.1"/>
    </source>
</evidence>
<evidence type="ECO:0000313" key="2">
    <source>
        <dbReference type="Proteomes" id="UP000244162"/>
    </source>
</evidence>
<gene>
    <name evidence="1" type="ORF">CLG96_05845</name>
</gene>
<keyword evidence="2" id="KW-1185">Reference proteome</keyword>
<dbReference type="AlphaFoldDB" id="A0A2T5FZF9"/>